<evidence type="ECO:0000313" key="4">
    <source>
        <dbReference type="Proteomes" id="UP000441399"/>
    </source>
</evidence>
<evidence type="ECO:0000256" key="1">
    <source>
        <dbReference type="ARBA" id="ARBA00034078"/>
    </source>
</evidence>
<dbReference type="PRINTS" id="PR00410">
    <property type="entry name" value="PHEHYDRXLASE"/>
</dbReference>
<organism evidence="3 4">
    <name type="scientific">BD1-7 clade bacterium</name>
    <dbReference type="NCBI Taxonomy" id="2029982"/>
    <lineage>
        <taxon>Bacteria</taxon>
        <taxon>Pseudomonadati</taxon>
        <taxon>Pseudomonadota</taxon>
        <taxon>Gammaproteobacteria</taxon>
        <taxon>Cellvibrionales</taxon>
        <taxon>Spongiibacteraceae</taxon>
        <taxon>BD1-7 clade</taxon>
    </lineage>
</organism>
<name>A0A5S9QYF7_9GAMM</name>
<dbReference type="Pfam" id="PF00970">
    <property type="entry name" value="FAD_binding_6"/>
    <property type="match status" value="1"/>
</dbReference>
<keyword evidence="4" id="KW-1185">Reference proteome</keyword>
<accession>A0A5S9QYF7</accession>
<dbReference type="Pfam" id="PF00175">
    <property type="entry name" value="NAD_binding_1"/>
    <property type="match status" value="1"/>
</dbReference>
<evidence type="ECO:0000259" key="2">
    <source>
        <dbReference type="PROSITE" id="PS51384"/>
    </source>
</evidence>
<protein>
    <submittedName>
        <fullName evidence="3">Flavodoxin/ferredoxin--NADP reductase</fullName>
        <ecNumber evidence="3">1.18.1.2</ecNumber>
    </submittedName>
</protein>
<feature type="domain" description="FAD-binding FR-type" evidence="2">
    <location>
        <begin position="2"/>
        <end position="106"/>
    </location>
</feature>
<dbReference type="PANTHER" id="PTHR47354:SF5">
    <property type="entry name" value="PROTEIN RFBI"/>
    <property type="match status" value="1"/>
</dbReference>
<dbReference type="InterPro" id="IPR050415">
    <property type="entry name" value="MRET"/>
</dbReference>
<dbReference type="PROSITE" id="PS51384">
    <property type="entry name" value="FAD_FR"/>
    <property type="match status" value="1"/>
</dbReference>
<dbReference type="InterPro" id="IPR039261">
    <property type="entry name" value="FNR_nucleotide-bd"/>
</dbReference>
<dbReference type="InterPro" id="IPR001709">
    <property type="entry name" value="Flavoprot_Pyr_Nucl_cyt_Rdtase"/>
</dbReference>
<dbReference type="GO" id="GO:0004324">
    <property type="term" value="F:ferredoxin-NADP+ reductase activity"/>
    <property type="evidence" value="ECO:0007669"/>
    <property type="project" value="UniProtKB-EC"/>
</dbReference>
<dbReference type="SUPFAM" id="SSF63380">
    <property type="entry name" value="Riboflavin synthase domain-like"/>
    <property type="match status" value="1"/>
</dbReference>
<dbReference type="OrthoDB" id="9806195at2"/>
<comment type="cofactor">
    <cofactor evidence="1">
        <name>[2Fe-2S] cluster</name>
        <dbReference type="ChEBI" id="CHEBI:190135"/>
    </cofactor>
</comment>
<dbReference type="AlphaFoldDB" id="A0A5S9QYF7"/>
<dbReference type="InterPro" id="IPR017938">
    <property type="entry name" value="Riboflavin_synthase-like_b-brl"/>
</dbReference>
<dbReference type="EC" id="1.18.1.2" evidence="3"/>
<proteinExistence type="predicted"/>
<reference evidence="3 4" key="1">
    <citation type="submission" date="2019-11" db="EMBL/GenBank/DDBJ databases">
        <authorList>
            <person name="Holert J."/>
        </authorList>
    </citation>
    <scope>NUCLEOTIDE SEQUENCE [LARGE SCALE GENOMIC DNA]</scope>
    <source>
        <strain evidence="3">SB11_3</strain>
    </source>
</reference>
<dbReference type="SUPFAM" id="SSF52343">
    <property type="entry name" value="Ferredoxin reductase-like, C-terminal NADP-linked domain"/>
    <property type="match status" value="1"/>
</dbReference>
<evidence type="ECO:0000313" key="3">
    <source>
        <dbReference type="EMBL" id="CAA0124223.1"/>
    </source>
</evidence>
<dbReference type="InterPro" id="IPR001433">
    <property type="entry name" value="OxRdtase_FAD/NAD-bd"/>
</dbReference>
<dbReference type="Proteomes" id="UP000441399">
    <property type="component" value="Unassembled WGS sequence"/>
</dbReference>
<dbReference type="EMBL" id="CACSIO010000060">
    <property type="protein sequence ID" value="CAA0124223.1"/>
    <property type="molecule type" value="Genomic_DNA"/>
</dbReference>
<keyword evidence="3" id="KW-0560">Oxidoreductase</keyword>
<dbReference type="InterPro" id="IPR008333">
    <property type="entry name" value="Cbr1-like_FAD-bd_dom"/>
</dbReference>
<dbReference type="Gene3D" id="3.40.50.80">
    <property type="entry name" value="Nucleotide-binding domain of ferredoxin-NADP reductase (FNR) module"/>
    <property type="match status" value="1"/>
</dbReference>
<gene>
    <name evidence="3" type="primary">fpr_1</name>
    <name evidence="3" type="ORF">OPDIPICF_03029</name>
</gene>
<dbReference type="PANTHER" id="PTHR47354">
    <property type="entry name" value="NADH OXIDOREDUCTASE HCR"/>
    <property type="match status" value="1"/>
</dbReference>
<sequence length="249" mass="27714">MEAWFTASLTQIEKPSDELRVMHFAVSGGEHIHYVPGQFVKIEMNDGEPFQRSYSIATMSDTGNFADGLEIAVSWVDDGRASECLFSMECGTSVDVYGPFGQLLLPDPNNMPKRLWLVGTGTGVAPYKSMVPELKQILATGEVDIRFVVGARDRIGVLYPSLWQGLSEQFPQFDVSLCFSQTMPEALQGGEVMGRVQAVINDTSLNPDTDLFYLCGNPDMVDDVFSLLKDRGFAVKSVRREKYVYAIRR</sequence>
<dbReference type="InterPro" id="IPR017927">
    <property type="entry name" value="FAD-bd_FR_type"/>
</dbReference>
<dbReference type="PRINTS" id="PR00371">
    <property type="entry name" value="FPNCR"/>
</dbReference>
<dbReference type="Gene3D" id="2.40.30.10">
    <property type="entry name" value="Translation factors"/>
    <property type="match status" value="1"/>
</dbReference>